<dbReference type="GO" id="GO:0005737">
    <property type="term" value="C:cytoplasm"/>
    <property type="evidence" value="ECO:0007669"/>
    <property type="project" value="TreeGrafter"/>
</dbReference>
<reference evidence="2" key="2">
    <citation type="submission" date="2015-01" db="EMBL/GenBank/DDBJ databases">
        <title>Evolutionary Origins and Diversification of the Mycorrhizal Mutualists.</title>
        <authorList>
            <consortium name="DOE Joint Genome Institute"/>
            <consortium name="Mycorrhizal Genomics Consortium"/>
            <person name="Kohler A."/>
            <person name="Kuo A."/>
            <person name="Nagy L.G."/>
            <person name="Floudas D."/>
            <person name="Copeland A."/>
            <person name="Barry K.W."/>
            <person name="Cichocki N."/>
            <person name="Veneault-Fourrey C."/>
            <person name="LaButti K."/>
            <person name="Lindquist E.A."/>
            <person name="Lipzen A."/>
            <person name="Lundell T."/>
            <person name="Morin E."/>
            <person name="Murat C."/>
            <person name="Riley R."/>
            <person name="Ohm R."/>
            <person name="Sun H."/>
            <person name="Tunlid A."/>
            <person name="Henrissat B."/>
            <person name="Grigoriev I.V."/>
            <person name="Hibbett D.S."/>
            <person name="Martin F."/>
        </authorList>
    </citation>
    <scope>NUCLEOTIDE SEQUENCE [LARGE SCALE GENOMIC DNA]</scope>
    <source>
        <strain evidence="2">Ve08.2h10</strain>
    </source>
</reference>
<evidence type="ECO:0000313" key="1">
    <source>
        <dbReference type="EMBL" id="KIK96999.1"/>
    </source>
</evidence>
<dbReference type="Pfam" id="PF13242">
    <property type="entry name" value="Hydrolase_like"/>
    <property type="match status" value="1"/>
</dbReference>
<dbReference type="Proteomes" id="UP000054538">
    <property type="component" value="Unassembled WGS sequence"/>
</dbReference>
<proteinExistence type="predicted"/>
<dbReference type="STRING" id="930991.A0A0D0E6A8"/>
<evidence type="ECO:0000313" key="2">
    <source>
        <dbReference type="Proteomes" id="UP000054538"/>
    </source>
</evidence>
<dbReference type="InterPro" id="IPR006357">
    <property type="entry name" value="HAD-SF_hydro_IIA"/>
</dbReference>
<keyword evidence="2" id="KW-1185">Reference proteome</keyword>
<gene>
    <name evidence="1" type="ORF">PAXRUDRAFT_825391</name>
</gene>
<dbReference type="InterPro" id="IPR036412">
    <property type="entry name" value="HAD-like_sf"/>
</dbReference>
<dbReference type="PANTHER" id="PTHR19288">
    <property type="entry name" value="4-NITROPHENYLPHOSPHATASE-RELATED"/>
    <property type="match status" value="1"/>
</dbReference>
<name>A0A0D0E6A8_9AGAM</name>
<dbReference type="SUPFAM" id="SSF56784">
    <property type="entry name" value="HAD-like"/>
    <property type="match status" value="1"/>
</dbReference>
<dbReference type="AlphaFoldDB" id="A0A0D0E6A8"/>
<dbReference type="OrthoDB" id="426235at2759"/>
<dbReference type="InParanoid" id="A0A0D0E6A8"/>
<dbReference type="GO" id="GO:0016791">
    <property type="term" value="F:phosphatase activity"/>
    <property type="evidence" value="ECO:0007669"/>
    <property type="project" value="TreeGrafter"/>
</dbReference>
<dbReference type="PANTHER" id="PTHR19288:SF46">
    <property type="entry name" value="HALOACID DEHALOGENASE-LIKE HYDROLASE DOMAIN-CONTAINING PROTEIN 2"/>
    <property type="match status" value="1"/>
</dbReference>
<dbReference type="Pfam" id="PF13344">
    <property type="entry name" value="Hydrolase_6"/>
    <property type="match status" value="1"/>
</dbReference>
<accession>A0A0D0E6A8</accession>
<reference evidence="1 2" key="1">
    <citation type="submission" date="2014-04" db="EMBL/GenBank/DDBJ databases">
        <authorList>
            <consortium name="DOE Joint Genome Institute"/>
            <person name="Kuo A."/>
            <person name="Kohler A."/>
            <person name="Jargeat P."/>
            <person name="Nagy L.G."/>
            <person name="Floudas D."/>
            <person name="Copeland A."/>
            <person name="Barry K.W."/>
            <person name="Cichocki N."/>
            <person name="Veneault-Fourrey C."/>
            <person name="LaButti K."/>
            <person name="Lindquist E.A."/>
            <person name="Lipzen A."/>
            <person name="Lundell T."/>
            <person name="Morin E."/>
            <person name="Murat C."/>
            <person name="Sun H."/>
            <person name="Tunlid A."/>
            <person name="Henrissat B."/>
            <person name="Grigoriev I.V."/>
            <person name="Hibbett D.S."/>
            <person name="Martin F."/>
            <person name="Nordberg H.P."/>
            <person name="Cantor M.N."/>
            <person name="Hua S.X."/>
        </authorList>
    </citation>
    <scope>NUCLEOTIDE SEQUENCE [LARGE SCALE GENOMIC DNA]</scope>
    <source>
        <strain evidence="1 2">Ve08.2h10</strain>
    </source>
</reference>
<dbReference type="EMBL" id="KN824957">
    <property type="protein sequence ID" value="KIK96999.1"/>
    <property type="molecule type" value="Genomic_DNA"/>
</dbReference>
<sequence length="306" mass="33070">MAATVPQARAPIRALLIDISGTLLIGSSPIPGAARALSRLREARVPFRFCSNTSKESTAVVHQKMVDAGLDAKLPELWTSIGAVKDVLKTQNLKRPYMLLSESAKAECTDDASPYATTACTDSPRYDSVVIGLAPTLLDYDRLNKAFRILVGEDGPAARNPAQKKENVPLIALHRARYLESSDRALSLGPGPFVAALETASGTRAQVVGKPTRTFFETVLGDLARDGLGPDDGVAVIGDDVDADLGEGALDLELWRVLVKTGKYRTGDEGRADVQRPPDQVCESFADFVEYLLGHDESEPEMRKHR</sequence>
<protein>
    <submittedName>
        <fullName evidence="1">Uncharacterized protein</fullName>
    </submittedName>
</protein>
<dbReference type="InterPro" id="IPR023214">
    <property type="entry name" value="HAD_sf"/>
</dbReference>
<dbReference type="HOGENOM" id="CLU_043473_4_0_1"/>
<organism evidence="1 2">
    <name type="scientific">Paxillus rubicundulus Ve08.2h10</name>
    <dbReference type="NCBI Taxonomy" id="930991"/>
    <lineage>
        <taxon>Eukaryota</taxon>
        <taxon>Fungi</taxon>
        <taxon>Dikarya</taxon>
        <taxon>Basidiomycota</taxon>
        <taxon>Agaricomycotina</taxon>
        <taxon>Agaricomycetes</taxon>
        <taxon>Agaricomycetidae</taxon>
        <taxon>Boletales</taxon>
        <taxon>Paxilineae</taxon>
        <taxon>Paxillaceae</taxon>
        <taxon>Paxillus</taxon>
    </lineage>
</organism>
<dbReference type="Gene3D" id="3.40.50.1000">
    <property type="entry name" value="HAD superfamily/HAD-like"/>
    <property type="match status" value="2"/>
</dbReference>